<comment type="caution">
    <text evidence="1">The sequence shown here is derived from an EMBL/GenBank/DDBJ whole genome shotgun (WGS) entry which is preliminary data.</text>
</comment>
<dbReference type="EMBL" id="DRXH01000093">
    <property type="protein sequence ID" value="HHM44219.1"/>
    <property type="molecule type" value="Genomic_DNA"/>
</dbReference>
<sequence>MLWKASIPVKPCVNKSEDGEFIGFFEGIATTSDVDLEGDRFTEEVLARNTERMLGRPVLLHHGRDSVHRDAVVGRVVEARFERGRGLWIKAGVYRAFENVWRMVKNGLLNALSVGGLVKRISFGERFREIEDAEITEVSLTYRGVNPKARVLTVVGKSLYGSEGPKALAAGLEAVVKQPGAVLDTPYFSRLRARLDSQRLKNAARVEEHDRF</sequence>
<gene>
    <name evidence="1" type="ORF">ENM31_02835</name>
</gene>
<accession>A0A7J3VT66</accession>
<organism evidence="1">
    <name type="scientific">Caldiarchaeum subterraneum</name>
    <dbReference type="NCBI Taxonomy" id="311458"/>
    <lineage>
        <taxon>Archaea</taxon>
        <taxon>Nitrososphaerota</taxon>
        <taxon>Candidatus Caldarchaeales</taxon>
        <taxon>Candidatus Caldarchaeaceae</taxon>
        <taxon>Candidatus Caldarchaeum</taxon>
    </lineage>
</organism>
<protein>
    <recommendedName>
        <fullName evidence="2">HK97 family phage prohead protease</fullName>
    </recommendedName>
</protein>
<reference evidence="1" key="1">
    <citation type="journal article" date="2020" name="mSystems">
        <title>Genome- and Community-Level Interaction Insights into Carbon Utilization and Element Cycling Functions of Hydrothermarchaeota in Hydrothermal Sediment.</title>
        <authorList>
            <person name="Zhou Z."/>
            <person name="Liu Y."/>
            <person name="Xu W."/>
            <person name="Pan J."/>
            <person name="Luo Z.H."/>
            <person name="Li M."/>
        </authorList>
    </citation>
    <scope>NUCLEOTIDE SEQUENCE [LARGE SCALE GENOMIC DNA]</scope>
    <source>
        <strain evidence="1">SpSt-1074</strain>
    </source>
</reference>
<proteinExistence type="predicted"/>
<dbReference type="AlphaFoldDB" id="A0A7J3VT66"/>
<name>A0A7J3VT66_CALS0</name>
<evidence type="ECO:0008006" key="2">
    <source>
        <dbReference type="Google" id="ProtNLM"/>
    </source>
</evidence>
<evidence type="ECO:0000313" key="1">
    <source>
        <dbReference type="EMBL" id="HHM44219.1"/>
    </source>
</evidence>